<organism evidence="2 3">
    <name type="scientific">Caldithrix abyssi DSM 13497</name>
    <dbReference type="NCBI Taxonomy" id="880073"/>
    <lineage>
        <taxon>Bacteria</taxon>
        <taxon>Pseudomonadati</taxon>
        <taxon>Calditrichota</taxon>
        <taxon>Calditrichia</taxon>
        <taxon>Calditrichales</taxon>
        <taxon>Calditrichaceae</taxon>
        <taxon>Caldithrix</taxon>
    </lineage>
</organism>
<dbReference type="HOGENOM" id="CLU_3286389_0_0_0"/>
<keyword evidence="3" id="KW-1185">Reference proteome</keyword>
<dbReference type="AlphaFoldDB" id="H1XSP1"/>
<dbReference type="Proteomes" id="UP000183868">
    <property type="component" value="Chromosome"/>
</dbReference>
<evidence type="ECO:0000313" key="3">
    <source>
        <dbReference type="Proteomes" id="UP000004671"/>
    </source>
</evidence>
<evidence type="ECO:0000313" key="4">
    <source>
        <dbReference type="Proteomes" id="UP000183868"/>
    </source>
</evidence>
<reference evidence="1 4" key="2">
    <citation type="submission" date="2016-11" db="EMBL/GenBank/DDBJ databases">
        <title>Genomic analysis of Caldithrix abyssi and proposal of a novel bacterial phylum Caldithrichaeota.</title>
        <authorList>
            <person name="Kublanov I."/>
            <person name="Sigalova O."/>
            <person name="Gavrilov S."/>
            <person name="Lebedinsky A."/>
            <person name="Ivanova N."/>
            <person name="Daum C."/>
            <person name="Reddy T."/>
            <person name="Klenk H.P."/>
            <person name="Goker M."/>
            <person name="Reva O."/>
            <person name="Miroshnichenko M."/>
            <person name="Kyprides N."/>
            <person name="Woyke T."/>
            <person name="Gelfand M."/>
        </authorList>
    </citation>
    <scope>NUCLEOTIDE SEQUENCE [LARGE SCALE GENOMIC DNA]</scope>
    <source>
        <strain evidence="1 4">LF13</strain>
    </source>
</reference>
<dbReference type="EMBL" id="CM001402">
    <property type="protein sequence ID" value="EHO42589.1"/>
    <property type="molecule type" value="Genomic_DNA"/>
</dbReference>
<dbReference type="Proteomes" id="UP000004671">
    <property type="component" value="Chromosome"/>
</dbReference>
<accession>H1XSP1</accession>
<proteinExistence type="predicted"/>
<gene>
    <name evidence="1" type="ORF">Cabys_1852</name>
    <name evidence="2" type="ORF">Calab_2982</name>
</gene>
<name>H1XSP1_CALAY</name>
<dbReference type="PaxDb" id="880073-Calab_2982"/>
<protein>
    <submittedName>
        <fullName evidence="2">Uncharacterized protein</fullName>
    </submittedName>
</protein>
<evidence type="ECO:0000313" key="1">
    <source>
        <dbReference type="EMBL" id="APF18601.1"/>
    </source>
</evidence>
<dbReference type="EMBL" id="CP018099">
    <property type="protein sequence ID" value="APF18601.1"/>
    <property type="molecule type" value="Genomic_DNA"/>
</dbReference>
<dbReference type="KEGG" id="caby:Cabys_1852"/>
<evidence type="ECO:0000313" key="2">
    <source>
        <dbReference type="EMBL" id="EHO42589.1"/>
    </source>
</evidence>
<reference evidence="2 3" key="1">
    <citation type="submission" date="2011-09" db="EMBL/GenBank/DDBJ databases">
        <title>The permanent draft genome of Caldithrix abyssi DSM 13497.</title>
        <authorList>
            <consortium name="US DOE Joint Genome Institute (JGI-PGF)"/>
            <person name="Lucas S."/>
            <person name="Han J."/>
            <person name="Lapidus A."/>
            <person name="Bruce D."/>
            <person name="Goodwin L."/>
            <person name="Pitluck S."/>
            <person name="Peters L."/>
            <person name="Kyrpides N."/>
            <person name="Mavromatis K."/>
            <person name="Ivanova N."/>
            <person name="Mikhailova N."/>
            <person name="Chertkov O."/>
            <person name="Detter J.C."/>
            <person name="Tapia R."/>
            <person name="Han C."/>
            <person name="Land M."/>
            <person name="Hauser L."/>
            <person name="Markowitz V."/>
            <person name="Cheng J.-F."/>
            <person name="Hugenholtz P."/>
            <person name="Woyke T."/>
            <person name="Wu D."/>
            <person name="Spring S."/>
            <person name="Brambilla E."/>
            <person name="Klenk H.-P."/>
            <person name="Eisen J.A."/>
        </authorList>
    </citation>
    <scope>NUCLEOTIDE SEQUENCE [LARGE SCALE GENOMIC DNA]</scope>
    <source>
        <strain evidence="2 3">DSM 13497</strain>
    </source>
</reference>
<sequence>MKFYNRATKLKQLNETFEILIFPRQHSRTQKHFKRDFSNP</sequence>